<organism evidence="4 5">
    <name type="scientific">Tanacetum coccineum</name>
    <dbReference type="NCBI Taxonomy" id="301880"/>
    <lineage>
        <taxon>Eukaryota</taxon>
        <taxon>Viridiplantae</taxon>
        <taxon>Streptophyta</taxon>
        <taxon>Embryophyta</taxon>
        <taxon>Tracheophyta</taxon>
        <taxon>Spermatophyta</taxon>
        <taxon>Magnoliopsida</taxon>
        <taxon>eudicotyledons</taxon>
        <taxon>Gunneridae</taxon>
        <taxon>Pentapetalae</taxon>
        <taxon>asterids</taxon>
        <taxon>campanulids</taxon>
        <taxon>Asterales</taxon>
        <taxon>Asteraceae</taxon>
        <taxon>Asteroideae</taxon>
        <taxon>Anthemideae</taxon>
        <taxon>Anthemidinae</taxon>
        <taxon>Tanacetum</taxon>
    </lineage>
</organism>
<dbReference type="InterPro" id="IPR012677">
    <property type="entry name" value="Nucleotide-bd_a/b_plait_sf"/>
</dbReference>
<evidence type="ECO:0000313" key="4">
    <source>
        <dbReference type="EMBL" id="GJT61305.1"/>
    </source>
</evidence>
<dbReference type="Proteomes" id="UP001151760">
    <property type="component" value="Unassembled WGS sequence"/>
</dbReference>
<evidence type="ECO:0000256" key="1">
    <source>
        <dbReference type="PROSITE-ProRule" id="PRU00176"/>
    </source>
</evidence>
<dbReference type="EMBL" id="BQNB010017276">
    <property type="protein sequence ID" value="GJT61305.1"/>
    <property type="molecule type" value="Genomic_DNA"/>
</dbReference>
<protein>
    <submittedName>
        <fullName evidence="4">Peptidyl-prolyl cis-trans isomerase E</fullName>
    </submittedName>
</protein>
<keyword evidence="4" id="KW-0413">Isomerase</keyword>
<dbReference type="SUPFAM" id="SSF54928">
    <property type="entry name" value="RNA-binding domain, RBD"/>
    <property type="match status" value="1"/>
</dbReference>
<accession>A0ABQ5FED6</accession>
<proteinExistence type="predicted"/>
<keyword evidence="5" id="KW-1185">Reference proteome</keyword>
<keyword evidence="1" id="KW-0694">RNA-binding</keyword>
<reference evidence="4" key="2">
    <citation type="submission" date="2022-01" db="EMBL/GenBank/DDBJ databases">
        <authorList>
            <person name="Yamashiro T."/>
            <person name="Shiraishi A."/>
            <person name="Satake H."/>
            <person name="Nakayama K."/>
        </authorList>
    </citation>
    <scope>NUCLEOTIDE SEQUENCE</scope>
</reference>
<feature type="domain" description="RRM" evidence="3">
    <location>
        <begin position="127"/>
        <end position="177"/>
    </location>
</feature>
<gene>
    <name evidence="4" type="ORF">Tco_1004838</name>
</gene>
<reference evidence="4" key="1">
    <citation type="journal article" date="2022" name="Int. J. Mol. Sci.">
        <title>Draft Genome of Tanacetum Coccineum: Genomic Comparison of Closely Related Tanacetum-Family Plants.</title>
        <authorList>
            <person name="Yamashiro T."/>
            <person name="Shiraishi A."/>
            <person name="Nakayama K."/>
            <person name="Satake H."/>
        </authorList>
    </citation>
    <scope>NUCLEOTIDE SEQUENCE</scope>
</reference>
<evidence type="ECO:0000313" key="5">
    <source>
        <dbReference type="Proteomes" id="UP001151760"/>
    </source>
</evidence>
<dbReference type="PANTHER" id="PTHR48037:SF1">
    <property type="entry name" value="RRM DOMAIN-CONTAINING PROTEIN"/>
    <property type="match status" value="1"/>
</dbReference>
<dbReference type="PANTHER" id="PTHR48037">
    <property type="entry name" value="ATPASE E1"/>
    <property type="match status" value="1"/>
</dbReference>
<comment type="caution">
    <text evidence="4">The sequence shown here is derived from an EMBL/GenBank/DDBJ whole genome shotgun (WGS) entry which is preliminary data.</text>
</comment>
<evidence type="ECO:0000256" key="2">
    <source>
        <dbReference type="SAM" id="MobiDB-lite"/>
    </source>
</evidence>
<name>A0ABQ5FED6_9ASTR</name>
<dbReference type="PROSITE" id="PS50102">
    <property type="entry name" value="RRM"/>
    <property type="match status" value="1"/>
</dbReference>
<feature type="region of interest" description="Disordered" evidence="2">
    <location>
        <begin position="204"/>
        <end position="253"/>
    </location>
</feature>
<dbReference type="Gene3D" id="3.30.70.330">
    <property type="match status" value="1"/>
</dbReference>
<sequence length="253" mass="29338">MSSTSRPWTTAEEIALCKAWCDVSENRTNTLNLKGFWSEVLACFENEIGEKIRRYDVVALKWKQSLRPKITKFSVVYERIKQRDENMSSDLVVFQNALAEYETQYGQAFTLEPCWRILKNCPVWTEDVKTPLDQATQKHRSFGFVTFLEREDAAAAMDNMDGAELYGRVLTVNYALPEKIKGGEQGWAAQPIWADADTWFERQQQEEEMQRIQKENQASMLAAEELHRKKLADEREGEKDEPDSKNDDPMDYG</sequence>
<feature type="compositionally biased region" description="Basic and acidic residues" evidence="2">
    <location>
        <begin position="204"/>
        <end position="214"/>
    </location>
</feature>
<dbReference type="InterPro" id="IPR035979">
    <property type="entry name" value="RBD_domain_sf"/>
</dbReference>
<dbReference type="InterPro" id="IPR000504">
    <property type="entry name" value="RRM_dom"/>
</dbReference>
<feature type="compositionally biased region" description="Basic and acidic residues" evidence="2">
    <location>
        <begin position="224"/>
        <end position="253"/>
    </location>
</feature>
<evidence type="ECO:0000259" key="3">
    <source>
        <dbReference type="PROSITE" id="PS50102"/>
    </source>
</evidence>
<dbReference type="Pfam" id="PF00076">
    <property type="entry name" value="RRM_1"/>
    <property type="match status" value="1"/>
</dbReference>
<dbReference type="GO" id="GO:0016853">
    <property type="term" value="F:isomerase activity"/>
    <property type="evidence" value="ECO:0007669"/>
    <property type="project" value="UniProtKB-KW"/>
</dbReference>